<protein>
    <submittedName>
        <fullName evidence="2">Uncharacterized protein</fullName>
    </submittedName>
</protein>
<keyword evidence="1" id="KW-0472">Membrane</keyword>
<gene>
    <name evidence="2" type="ORF">IAC42_04980</name>
</gene>
<organism evidence="2 3">
    <name type="scientific">Candidatus Aphodenecus pullistercoris</name>
    <dbReference type="NCBI Taxonomy" id="2840669"/>
    <lineage>
        <taxon>Bacteria</taxon>
        <taxon>Pseudomonadati</taxon>
        <taxon>Spirochaetota</taxon>
        <taxon>Spirochaetia</taxon>
        <taxon>Spirochaetales</taxon>
        <taxon>Candidatus Aphodenecus</taxon>
    </lineage>
</organism>
<comment type="caution">
    <text evidence="2">The sequence shown here is derived from an EMBL/GenBank/DDBJ whole genome shotgun (WGS) entry which is preliminary data.</text>
</comment>
<keyword evidence="1" id="KW-0812">Transmembrane</keyword>
<proteinExistence type="predicted"/>
<reference evidence="2" key="1">
    <citation type="submission" date="2020-10" db="EMBL/GenBank/DDBJ databases">
        <authorList>
            <person name="Gilroy R."/>
        </authorList>
    </citation>
    <scope>NUCLEOTIDE SEQUENCE</scope>
    <source>
        <strain evidence="2">11167</strain>
    </source>
</reference>
<reference evidence="2" key="2">
    <citation type="journal article" date="2021" name="PeerJ">
        <title>Extensive microbial diversity within the chicken gut microbiome revealed by metagenomics and culture.</title>
        <authorList>
            <person name="Gilroy R."/>
            <person name="Ravi A."/>
            <person name="Getino M."/>
            <person name="Pursley I."/>
            <person name="Horton D.L."/>
            <person name="Alikhan N.F."/>
            <person name="Baker D."/>
            <person name="Gharbi K."/>
            <person name="Hall N."/>
            <person name="Watson M."/>
            <person name="Adriaenssens E.M."/>
            <person name="Foster-Nyarko E."/>
            <person name="Jarju S."/>
            <person name="Secka A."/>
            <person name="Antonio M."/>
            <person name="Oren A."/>
            <person name="Chaudhuri R.R."/>
            <person name="La Ragione R."/>
            <person name="Hildebrand F."/>
            <person name="Pallen M.J."/>
        </authorList>
    </citation>
    <scope>NUCLEOTIDE SEQUENCE</scope>
    <source>
        <strain evidence="2">11167</strain>
    </source>
</reference>
<feature type="transmembrane region" description="Helical" evidence="1">
    <location>
        <begin position="76"/>
        <end position="94"/>
    </location>
</feature>
<evidence type="ECO:0000313" key="2">
    <source>
        <dbReference type="EMBL" id="MBO8443096.1"/>
    </source>
</evidence>
<name>A0A9D9EAR4_9SPIR</name>
<dbReference type="AlphaFoldDB" id="A0A9D9EAR4"/>
<evidence type="ECO:0000256" key="1">
    <source>
        <dbReference type="SAM" id="Phobius"/>
    </source>
</evidence>
<accession>A0A9D9EAR4</accession>
<dbReference type="Proteomes" id="UP000823633">
    <property type="component" value="Unassembled WGS sequence"/>
</dbReference>
<keyword evidence="1" id="KW-1133">Transmembrane helix</keyword>
<evidence type="ECO:0000313" key="3">
    <source>
        <dbReference type="Proteomes" id="UP000823633"/>
    </source>
</evidence>
<dbReference type="EMBL" id="JADIMU010000030">
    <property type="protein sequence ID" value="MBO8443096.1"/>
    <property type="molecule type" value="Genomic_DNA"/>
</dbReference>
<feature type="transmembrane region" description="Helical" evidence="1">
    <location>
        <begin position="36"/>
        <end position="55"/>
    </location>
</feature>
<feature type="transmembrane region" description="Helical" evidence="1">
    <location>
        <begin position="100"/>
        <end position="118"/>
    </location>
</feature>
<sequence>MKKSSLVALVLGSLSGVLFALGMCMALIPQWGTFTQGIVVGAVGIILALATLAIWRKMTGMGPVHVSGRTAGLAMLGVAGALLLGVGMCLTMVWNMMVQGIVVGLVGIVLLIILIPLAKGVEEG</sequence>